<dbReference type="AlphaFoldDB" id="A0A4R6MWF8"/>
<dbReference type="InterPro" id="IPR000182">
    <property type="entry name" value="GNAT_dom"/>
</dbReference>
<dbReference type="InterPro" id="IPR011761">
    <property type="entry name" value="ATP-grasp"/>
</dbReference>
<feature type="domain" description="ATP-grasp" evidence="2">
    <location>
        <begin position="351"/>
        <end position="537"/>
    </location>
</feature>
<dbReference type="SUPFAM" id="SSF55729">
    <property type="entry name" value="Acyl-CoA N-acyltransferases (Nat)"/>
    <property type="match status" value="1"/>
</dbReference>
<dbReference type="PROSITE" id="PS50975">
    <property type="entry name" value="ATP_GRASP"/>
    <property type="match status" value="1"/>
</dbReference>
<dbReference type="Pfam" id="PF00583">
    <property type="entry name" value="Acetyltransf_1"/>
    <property type="match status" value="1"/>
</dbReference>
<reference evidence="3 4" key="1">
    <citation type="submission" date="2019-03" db="EMBL/GenBank/DDBJ databases">
        <title>Genomic Encyclopedia of Type Strains, Phase IV (KMG-IV): sequencing the most valuable type-strain genomes for metagenomic binning, comparative biology and taxonomic classification.</title>
        <authorList>
            <person name="Goeker M."/>
        </authorList>
    </citation>
    <scope>NUCLEOTIDE SEQUENCE [LARGE SCALE GENOMIC DNA]</scope>
    <source>
        <strain evidence="3 4">DSM 25082</strain>
    </source>
</reference>
<dbReference type="GO" id="GO:0016874">
    <property type="term" value="F:ligase activity"/>
    <property type="evidence" value="ECO:0007669"/>
    <property type="project" value="UniProtKB-KW"/>
</dbReference>
<dbReference type="Gene3D" id="3.30.470.20">
    <property type="entry name" value="ATP-grasp fold, B domain"/>
    <property type="match status" value="1"/>
</dbReference>
<keyword evidence="3" id="KW-0436">Ligase</keyword>
<evidence type="ECO:0000313" key="3">
    <source>
        <dbReference type="EMBL" id="TDP06548.1"/>
    </source>
</evidence>
<dbReference type="SUPFAM" id="SSF56059">
    <property type="entry name" value="Glutathione synthetase ATP-binding domain-like"/>
    <property type="match status" value="1"/>
</dbReference>
<evidence type="ECO:0000259" key="2">
    <source>
        <dbReference type="PROSITE" id="PS50975"/>
    </source>
</evidence>
<dbReference type="Proteomes" id="UP000295357">
    <property type="component" value="Unassembled WGS sequence"/>
</dbReference>
<dbReference type="Gene3D" id="3.40.630.30">
    <property type="match status" value="1"/>
</dbReference>
<keyword evidence="1" id="KW-0547">Nucleotide-binding</keyword>
<dbReference type="GO" id="GO:0046872">
    <property type="term" value="F:metal ion binding"/>
    <property type="evidence" value="ECO:0007669"/>
    <property type="project" value="InterPro"/>
</dbReference>
<comment type="caution">
    <text evidence="3">The sequence shown here is derived from an EMBL/GenBank/DDBJ whole genome shotgun (WGS) entry which is preliminary data.</text>
</comment>
<dbReference type="GO" id="GO:0016747">
    <property type="term" value="F:acyltransferase activity, transferring groups other than amino-acyl groups"/>
    <property type="evidence" value="ECO:0007669"/>
    <property type="project" value="InterPro"/>
</dbReference>
<keyword evidence="1" id="KW-0067">ATP-binding</keyword>
<sequence length="615" mass="68920">MTRLARSWRTKLLYWGSRLFSLLTCGRGSMDIYLICTQPLRELGPVRSSGSTRVCEVHAGTDFAGAFPRSEEVNRQRFEAGHSCFVATVKEQFAGHIWIARGHYDEDTFRCRYTLPADGRSVWDFDVYVEPRYRLGRTGALLWSEVAGQLRAQGVEQSYSRISLFNTQSIQVHERMGASRVACCAFVALGPVQLMLSSVGPRIRLSLGRKSARPELKLPHTAAADAPPTPGSAAALILGADSHGLAMFRALARAGIDCYVAEHDPTQPGLRSRYLKGHFSVPHFNAPEYPAALTALRQKLSAYQDVVLLAVNDRHVEQIGKHAELLGPLYRVAWLPQAQTVLNLQRKDALEARSRAQGLNYPRSMVIARMTQADEAREFQPPLILKPVRPLSAFKTEIAQSHEELLQLLQRHEASLPILVQEYIAGGDDSIFFGALTLSEGRLVRGMVGRKLASHPPARGQTTIAQTYDEPEVLRLSQRFFEGLPLSGVVSLELKRDPQGRYWVIEPTVGRSDFWVELCIQAGYNQPLHEYQLALGLRPEAGPQTLQPSVWYDTERDPLAFVHHCQALHKYMGLPGHRSSFPYLRQRFDWLPFLASSIRLAGKQAVRAARALRFR</sequence>
<accession>A0A4R6MWF8</accession>
<keyword evidence="4" id="KW-1185">Reference proteome</keyword>
<protein>
    <submittedName>
        <fullName evidence="3">Putative ATP-grasp superfamily ATP-dependent carboligase</fullName>
    </submittedName>
</protein>
<dbReference type="EMBL" id="SNXE01000008">
    <property type="protein sequence ID" value="TDP06548.1"/>
    <property type="molecule type" value="Genomic_DNA"/>
</dbReference>
<dbReference type="GO" id="GO:0005524">
    <property type="term" value="F:ATP binding"/>
    <property type="evidence" value="ECO:0007669"/>
    <property type="project" value="UniProtKB-UniRule"/>
</dbReference>
<dbReference type="InterPro" id="IPR016181">
    <property type="entry name" value="Acyl_CoA_acyltransferase"/>
</dbReference>
<evidence type="ECO:0000256" key="1">
    <source>
        <dbReference type="PROSITE-ProRule" id="PRU00409"/>
    </source>
</evidence>
<gene>
    <name evidence="3" type="ORF">DFR39_10816</name>
</gene>
<name>A0A4R6MWF8_9BURK</name>
<evidence type="ECO:0000313" key="4">
    <source>
        <dbReference type="Proteomes" id="UP000295357"/>
    </source>
</evidence>
<organism evidence="3 4">
    <name type="scientific">Roseateles asaccharophilus</name>
    <dbReference type="NCBI Taxonomy" id="582607"/>
    <lineage>
        <taxon>Bacteria</taxon>
        <taxon>Pseudomonadati</taxon>
        <taxon>Pseudomonadota</taxon>
        <taxon>Betaproteobacteria</taxon>
        <taxon>Burkholderiales</taxon>
        <taxon>Sphaerotilaceae</taxon>
        <taxon>Roseateles</taxon>
    </lineage>
</organism>
<proteinExistence type="predicted"/>